<comment type="caution">
    <text evidence="20">The sequence shown here is derived from an EMBL/GenBank/DDBJ whole genome shotgun (WGS) entry which is preliminary data.</text>
</comment>
<evidence type="ECO:0000256" key="4">
    <source>
        <dbReference type="ARBA" id="ARBA00022448"/>
    </source>
</evidence>
<dbReference type="InterPro" id="IPR001841">
    <property type="entry name" value="Znf_RING"/>
</dbReference>
<keyword evidence="14" id="KW-0576">Peroxisome</keyword>
<proteinExistence type="inferred from homology"/>
<dbReference type="Proteomes" id="UP000243579">
    <property type="component" value="Unassembled WGS sequence"/>
</dbReference>
<dbReference type="InterPro" id="IPR045859">
    <property type="entry name" value="RING-HC_PEX2"/>
</dbReference>
<evidence type="ECO:0000256" key="7">
    <source>
        <dbReference type="ARBA" id="ARBA00022723"/>
    </source>
</evidence>
<evidence type="ECO:0000256" key="17">
    <source>
        <dbReference type="ARBA" id="ARBA00034523"/>
    </source>
</evidence>
<keyword evidence="12" id="KW-1133">Transmembrane helix</keyword>
<keyword evidence="9" id="KW-0833">Ubl conjugation pathway</keyword>
<gene>
    <name evidence="20" type="ORF">ACHHYP_08379</name>
</gene>
<evidence type="ECO:0000256" key="6">
    <source>
        <dbReference type="ARBA" id="ARBA00022692"/>
    </source>
</evidence>
<dbReference type="InterPro" id="IPR025654">
    <property type="entry name" value="PEX2/10"/>
</dbReference>
<comment type="pathway">
    <text evidence="2">Protein modification; protein ubiquitination.</text>
</comment>
<dbReference type="Pfam" id="PF00097">
    <property type="entry name" value="zf-C3HC4"/>
    <property type="match status" value="1"/>
</dbReference>
<comment type="similarity">
    <text evidence="3">Belongs to the pex2/pex10/pex12 family.</text>
</comment>
<dbReference type="GO" id="GO:0008270">
    <property type="term" value="F:zinc ion binding"/>
    <property type="evidence" value="ECO:0007669"/>
    <property type="project" value="UniProtKB-KW"/>
</dbReference>
<dbReference type="PANTHER" id="PTHR48178:SF1">
    <property type="entry name" value="PEROXISOME BIOGENESIS FACTOR 2"/>
    <property type="match status" value="1"/>
</dbReference>
<sequence length="320" mass="35653">MWADGSATELARLRGVLARAATLAPAHPSSNLRVNKWDSLVLDAEILALMKHPIKSMFALFQPGLMEKYQPEIDGVTLALLFVLSVGMHQPTPGMKLQNMTFAKESLTWKKTLALFMLSVGLPYTWNRIHRALLSYRWRDDRTPEAEDKYQHLLTLVHRVGTVAAVLKLANHVAFWKQGEYRTVAERLVGLKLVPLARTVVPRTITFEYMNRQLVWDGFVEFCYFVLPLVNWHRCSVLLKQTGKQLLGADGAGDGGAHGLAPCTICGISPAKTPYITSCGHQYCYFCLQTAVATDPTYACATCGDTFESSERLTAQHLAP</sequence>
<dbReference type="EC" id="2.3.2.36" evidence="17"/>
<dbReference type="PROSITE" id="PS00518">
    <property type="entry name" value="ZF_RING_1"/>
    <property type="match status" value="1"/>
</dbReference>
<evidence type="ECO:0000256" key="10">
    <source>
        <dbReference type="ARBA" id="ARBA00022833"/>
    </source>
</evidence>
<dbReference type="CDD" id="cd16526">
    <property type="entry name" value="RING-HC_PEX2"/>
    <property type="match status" value="1"/>
</dbReference>
<evidence type="ECO:0000256" key="16">
    <source>
        <dbReference type="ARBA" id="ARBA00034438"/>
    </source>
</evidence>
<dbReference type="GO" id="GO:0016558">
    <property type="term" value="P:protein import into peroxisome matrix"/>
    <property type="evidence" value="ECO:0007669"/>
    <property type="project" value="InterPro"/>
</dbReference>
<keyword evidence="7" id="KW-0479">Metal-binding</keyword>
<dbReference type="OrthoDB" id="1701437at2759"/>
<evidence type="ECO:0000313" key="20">
    <source>
        <dbReference type="EMBL" id="OQR98581.1"/>
    </source>
</evidence>
<evidence type="ECO:0000313" key="21">
    <source>
        <dbReference type="Proteomes" id="UP000243579"/>
    </source>
</evidence>
<keyword evidence="8 18" id="KW-0863">Zinc-finger</keyword>
<evidence type="ECO:0000259" key="19">
    <source>
        <dbReference type="PROSITE" id="PS50089"/>
    </source>
</evidence>
<dbReference type="PANTHER" id="PTHR48178">
    <property type="entry name" value="PEROXISOME BIOGENESIS FACTOR 2"/>
    <property type="match status" value="1"/>
</dbReference>
<dbReference type="InterPro" id="IPR017907">
    <property type="entry name" value="Znf_RING_CS"/>
</dbReference>
<evidence type="ECO:0000256" key="18">
    <source>
        <dbReference type="PROSITE-ProRule" id="PRU00175"/>
    </source>
</evidence>
<evidence type="ECO:0000256" key="1">
    <source>
        <dbReference type="ARBA" id="ARBA00004585"/>
    </source>
</evidence>
<comment type="catalytic activity">
    <reaction evidence="16">
        <text>[E2 ubiquitin-conjugating enzyme]-S-ubiquitinyl-L-cysteine + [acceptor protein]-L-cysteine = [E2 ubiquitin-conjugating enzyme]-L-cysteine + [acceptor protein]-S-ubiquitinyl-L-cysteine.</text>
        <dbReference type="EC" id="2.3.2.36"/>
    </reaction>
</comment>
<comment type="subcellular location">
    <subcellularLocation>
        <location evidence="1">Peroxisome membrane</location>
        <topology evidence="1">Multi-pass membrane protein</topology>
    </subcellularLocation>
</comment>
<reference evidence="20 21" key="1">
    <citation type="journal article" date="2014" name="Genome Biol. Evol.">
        <title>The secreted proteins of Achlya hypogyna and Thraustotheca clavata identify the ancestral oomycete secretome and reveal gene acquisitions by horizontal gene transfer.</title>
        <authorList>
            <person name="Misner I."/>
            <person name="Blouin N."/>
            <person name="Leonard G."/>
            <person name="Richards T.A."/>
            <person name="Lane C.E."/>
        </authorList>
    </citation>
    <scope>NUCLEOTIDE SEQUENCE [LARGE SCALE GENOMIC DNA]</scope>
    <source>
        <strain evidence="20 21">ATCC 48635</strain>
    </source>
</reference>
<evidence type="ECO:0000256" key="13">
    <source>
        <dbReference type="ARBA" id="ARBA00023136"/>
    </source>
</evidence>
<keyword evidence="13" id="KW-0472">Membrane</keyword>
<feature type="domain" description="RING-type" evidence="19">
    <location>
        <begin position="263"/>
        <end position="303"/>
    </location>
</feature>
<dbReference type="EMBL" id="JNBR01000082">
    <property type="protein sequence ID" value="OQR98581.1"/>
    <property type="molecule type" value="Genomic_DNA"/>
</dbReference>
<dbReference type="InterPro" id="IPR006845">
    <property type="entry name" value="Pex_N"/>
</dbReference>
<keyword evidence="11" id="KW-0653">Protein transport</keyword>
<evidence type="ECO:0000256" key="14">
    <source>
        <dbReference type="ARBA" id="ARBA00023140"/>
    </source>
</evidence>
<keyword evidence="5" id="KW-0808">Transferase</keyword>
<accession>A0A1V9ZKW2</accession>
<dbReference type="Pfam" id="PF04757">
    <property type="entry name" value="Pex2_Pex12"/>
    <property type="match status" value="1"/>
</dbReference>
<evidence type="ECO:0000256" key="15">
    <source>
        <dbReference type="ARBA" id="ARBA00032511"/>
    </source>
</evidence>
<evidence type="ECO:0000256" key="12">
    <source>
        <dbReference type="ARBA" id="ARBA00022989"/>
    </source>
</evidence>
<evidence type="ECO:0000256" key="8">
    <source>
        <dbReference type="ARBA" id="ARBA00022771"/>
    </source>
</evidence>
<evidence type="ECO:0000256" key="2">
    <source>
        <dbReference type="ARBA" id="ARBA00004906"/>
    </source>
</evidence>
<name>A0A1V9ZKW2_ACHHY</name>
<keyword evidence="10" id="KW-0862">Zinc</keyword>
<dbReference type="GO" id="GO:0061630">
    <property type="term" value="F:ubiquitin protein ligase activity"/>
    <property type="evidence" value="ECO:0007669"/>
    <property type="project" value="UniProtKB-EC"/>
</dbReference>
<dbReference type="STRING" id="1202772.A0A1V9ZKW2"/>
<protein>
    <recommendedName>
        <fullName evidence="17">RING-type E3 ubiquitin transferase (cysteine targeting)</fullName>
        <ecNumber evidence="17">2.3.2.36</ecNumber>
    </recommendedName>
    <alternativeName>
        <fullName evidence="15">Peroxin-2</fullName>
    </alternativeName>
</protein>
<keyword evidence="6" id="KW-0812">Transmembrane</keyword>
<keyword evidence="21" id="KW-1185">Reference proteome</keyword>
<dbReference type="AlphaFoldDB" id="A0A1V9ZKW2"/>
<keyword evidence="4" id="KW-0813">Transport</keyword>
<dbReference type="SMART" id="SM00184">
    <property type="entry name" value="RING"/>
    <property type="match status" value="1"/>
</dbReference>
<evidence type="ECO:0000256" key="11">
    <source>
        <dbReference type="ARBA" id="ARBA00022927"/>
    </source>
</evidence>
<dbReference type="Gene3D" id="3.30.40.10">
    <property type="entry name" value="Zinc/RING finger domain, C3HC4 (zinc finger)"/>
    <property type="match status" value="1"/>
</dbReference>
<dbReference type="InterPro" id="IPR013083">
    <property type="entry name" value="Znf_RING/FYVE/PHD"/>
</dbReference>
<evidence type="ECO:0000256" key="5">
    <source>
        <dbReference type="ARBA" id="ARBA00022679"/>
    </source>
</evidence>
<evidence type="ECO:0000256" key="3">
    <source>
        <dbReference type="ARBA" id="ARBA00008704"/>
    </source>
</evidence>
<organism evidence="20 21">
    <name type="scientific">Achlya hypogyna</name>
    <name type="common">Oomycete</name>
    <name type="synonym">Protoachlya hypogyna</name>
    <dbReference type="NCBI Taxonomy" id="1202772"/>
    <lineage>
        <taxon>Eukaryota</taxon>
        <taxon>Sar</taxon>
        <taxon>Stramenopiles</taxon>
        <taxon>Oomycota</taxon>
        <taxon>Saprolegniomycetes</taxon>
        <taxon>Saprolegniales</taxon>
        <taxon>Achlyaceae</taxon>
        <taxon>Achlya</taxon>
    </lineage>
</organism>
<evidence type="ECO:0000256" key="9">
    <source>
        <dbReference type="ARBA" id="ARBA00022786"/>
    </source>
</evidence>
<dbReference type="GO" id="GO:0005778">
    <property type="term" value="C:peroxisomal membrane"/>
    <property type="evidence" value="ECO:0007669"/>
    <property type="project" value="UniProtKB-SubCell"/>
</dbReference>
<dbReference type="PROSITE" id="PS50089">
    <property type="entry name" value="ZF_RING_2"/>
    <property type="match status" value="1"/>
</dbReference>
<dbReference type="InterPro" id="IPR018957">
    <property type="entry name" value="Znf_C3HC4_RING-type"/>
</dbReference>
<dbReference type="SUPFAM" id="SSF57850">
    <property type="entry name" value="RING/U-box"/>
    <property type="match status" value="1"/>
</dbReference>